<accession>A0AAV2SK27</accession>
<dbReference type="EMBL" id="CAXKWB010088824">
    <property type="protein sequence ID" value="CAL4213319.1"/>
    <property type="molecule type" value="Genomic_DNA"/>
</dbReference>
<evidence type="ECO:0000313" key="4">
    <source>
        <dbReference type="Proteomes" id="UP001497623"/>
    </source>
</evidence>
<comment type="caution">
    <text evidence="3">The sequence shown here is derived from an EMBL/GenBank/DDBJ whole genome shotgun (WGS) entry which is preliminary data.</text>
</comment>
<dbReference type="AlphaFoldDB" id="A0AAV2SK27"/>
<keyword evidence="2" id="KW-1133">Transmembrane helix</keyword>
<evidence type="ECO:0000256" key="1">
    <source>
        <dbReference type="SAM" id="MobiDB-lite"/>
    </source>
</evidence>
<keyword evidence="2" id="KW-0472">Membrane</keyword>
<name>A0AAV2SK27_MEGNR</name>
<feature type="transmembrane region" description="Helical" evidence="2">
    <location>
        <begin position="31"/>
        <end position="53"/>
    </location>
</feature>
<feature type="region of interest" description="Disordered" evidence="1">
    <location>
        <begin position="1"/>
        <end position="31"/>
    </location>
</feature>
<keyword evidence="4" id="KW-1185">Reference proteome</keyword>
<gene>
    <name evidence="3" type="ORF">MNOR_LOCUS38529</name>
</gene>
<sequence length="110" mass="12252">MQDQIGPCDGISGKILGRTTKKKKKKKKKKTGSITVCYFVIFDNTGWTGWYALNTPKDLSLLPKKGRVFHVDDILYCGSKALKDTIISSLKTISGGKLSCGFFNIPRCRF</sequence>
<organism evidence="3 4">
    <name type="scientific">Meganyctiphanes norvegica</name>
    <name type="common">Northern krill</name>
    <name type="synonym">Thysanopoda norvegica</name>
    <dbReference type="NCBI Taxonomy" id="48144"/>
    <lineage>
        <taxon>Eukaryota</taxon>
        <taxon>Metazoa</taxon>
        <taxon>Ecdysozoa</taxon>
        <taxon>Arthropoda</taxon>
        <taxon>Crustacea</taxon>
        <taxon>Multicrustacea</taxon>
        <taxon>Malacostraca</taxon>
        <taxon>Eumalacostraca</taxon>
        <taxon>Eucarida</taxon>
        <taxon>Euphausiacea</taxon>
        <taxon>Euphausiidae</taxon>
        <taxon>Meganyctiphanes</taxon>
    </lineage>
</organism>
<evidence type="ECO:0000256" key="2">
    <source>
        <dbReference type="SAM" id="Phobius"/>
    </source>
</evidence>
<keyword evidence="2" id="KW-0812">Transmembrane</keyword>
<evidence type="ECO:0000313" key="3">
    <source>
        <dbReference type="EMBL" id="CAL4213319.1"/>
    </source>
</evidence>
<dbReference type="Proteomes" id="UP001497623">
    <property type="component" value="Unassembled WGS sequence"/>
</dbReference>
<reference evidence="3 4" key="1">
    <citation type="submission" date="2024-05" db="EMBL/GenBank/DDBJ databases">
        <authorList>
            <person name="Wallberg A."/>
        </authorList>
    </citation>
    <scope>NUCLEOTIDE SEQUENCE [LARGE SCALE GENOMIC DNA]</scope>
</reference>
<protein>
    <submittedName>
        <fullName evidence="3">Uncharacterized protein</fullName>
    </submittedName>
</protein>
<proteinExistence type="predicted"/>
<feature type="compositionally biased region" description="Basic residues" evidence="1">
    <location>
        <begin position="19"/>
        <end position="31"/>
    </location>
</feature>